<evidence type="ECO:0008006" key="3">
    <source>
        <dbReference type="Google" id="ProtNLM"/>
    </source>
</evidence>
<evidence type="ECO:0000313" key="1">
    <source>
        <dbReference type="EMBL" id="PVX59424.1"/>
    </source>
</evidence>
<dbReference type="Proteomes" id="UP000245870">
    <property type="component" value="Unassembled WGS sequence"/>
</dbReference>
<organism evidence="1 2">
    <name type="scientific">Hallella colorans</name>
    <dbReference type="NCBI Taxonomy" id="1703337"/>
    <lineage>
        <taxon>Bacteria</taxon>
        <taxon>Pseudomonadati</taxon>
        <taxon>Bacteroidota</taxon>
        <taxon>Bacteroidia</taxon>
        <taxon>Bacteroidales</taxon>
        <taxon>Prevotellaceae</taxon>
        <taxon>Hallella</taxon>
    </lineage>
</organism>
<proteinExistence type="predicted"/>
<evidence type="ECO:0000313" key="2">
    <source>
        <dbReference type="Proteomes" id="UP000245870"/>
    </source>
</evidence>
<name>A0A2U0UP62_9BACT</name>
<protein>
    <recommendedName>
        <fullName evidence="3">Toxin ETX/toxin MTX2</fullName>
    </recommendedName>
</protein>
<dbReference type="EMBL" id="QENY01000001">
    <property type="protein sequence ID" value="PVX59424.1"/>
    <property type="molecule type" value="Genomic_DNA"/>
</dbReference>
<reference evidence="1 2" key="1">
    <citation type="submission" date="2018-05" db="EMBL/GenBank/DDBJ databases">
        <title>Genomic Encyclopedia of Type Strains, Phase IV (KMG-IV): sequencing the most valuable type-strain genomes for metagenomic binning, comparative biology and taxonomic classification.</title>
        <authorList>
            <person name="Goeker M."/>
        </authorList>
    </citation>
    <scope>NUCLEOTIDE SEQUENCE [LARGE SCALE GENOMIC DNA]</scope>
    <source>
        <strain evidence="1 2">DSM 100333</strain>
    </source>
</reference>
<comment type="caution">
    <text evidence="1">The sequence shown here is derived from an EMBL/GenBank/DDBJ whole genome shotgun (WGS) entry which is preliminary data.</text>
</comment>
<sequence>MRIANQFAKSIPVVVLCALFNACGNDDSTESFSGKTTLTQVVNTTFSTTDEEILPAENDSVLLEILHNSQTRSAKRGLMSLSYEDADDYFDENIYQLRELPLIIQARGTGNKSNKFLSCDGAGKEVGLVPSASSNRQCFYLRILPASAGIPYLIYSDASKTPLSVGYYRKNPDKKILYARQDNNGSLFMAAWDLKACDYQGYFAITSNDYIGRSDPNNTWSIFYYTIEAQDENKIGYAKYSKKAQQEFLIQPRDSFTVDYIDFDKSSAKISKRNPLEVVSYGKNETEERRPFKIVSAHYATNTSRFSEKSILKIPFGISKYFYSPKVEAEHVVVPSPVKPEDLEQSGFEKNIQYTNNTQNMPTILKVEIDGNAKPNSLIEVTSWLENYNVSVNYTAYMSYKYKEGDVRTVKIRGTWYGTLYTKKRAKPDVIKFFDLNDGEELSLMKTKNITISKTLLK</sequence>
<dbReference type="AlphaFoldDB" id="A0A2U0UP62"/>
<accession>A0A2U0UP62</accession>
<keyword evidence="2" id="KW-1185">Reference proteome</keyword>
<gene>
    <name evidence="1" type="ORF">C7379_101196</name>
</gene>